<dbReference type="Pfam" id="PF01063">
    <property type="entry name" value="Aminotran_4"/>
    <property type="match status" value="1"/>
</dbReference>
<keyword evidence="5" id="KW-0289">Folate biosynthesis</keyword>
<dbReference type="GO" id="GO:0008696">
    <property type="term" value="F:4-amino-4-deoxychorismate lyase activity"/>
    <property type="evidence" value="ECO:0007669"/>
    <property type="project" value="UniProtKB-EC"/>
</dbReference>
<keyword evidence="6 10" id="KW-0456">Lyase</keyword>
<dbReference type="SUPFAM" id="SSF56752">
    <property type="entry name" value="D-aminoacid aminotransferase-like PLP-dependent enzymes"/>
    <property type="match status" value="1"/>
</dbReference>
<dbReference type="EMBL" id="UOFO01000034">
    <property type="protein sequence ID" value="VAW84169.1"/>
    <property type="molecule type" value="Genomic_DNA"/>
</dbReference>
<dbReference type="InterPro" id="IPR043131">
    <property type="entry name" value="BCAT-like_N"/>
</dbReference>
<evidence type="ECO:0000256" key="4">
    <source>
        <dbReference type="ARBA" id="ARBA00022898"/>
    </source>
</evidence>
<proteinExistence type="inferred from homology"/>
<protein>
    <recommendedName>
        <fullName evidence="8">aminodeoxychorismate lyase</fullName>
        <ecNumber evidence="8">4.1.3.38</ecNumber>
    </recommendedName>
</protein>
<dbReference type="InterPro" id="IPR036038">
    <property type="entry name" value="Aminotransferase-like"/>
</dbReference>
<accession>A0A3B0ZD36</accession>
<evidence type="ECO:0000256" key="2">
    <source>
        <dbReference type="ARBA" id="ARBA00009320"/>
    </source>
</evidence>
<evidence type="ECO:0000256" key="1">
    <source>
        <dbReference type="ARBA" id="ARBA00001933"/>
    </source>
</evidence>
<dbReference type="AlphaFoldDB" id="A0A3B0ZD36"/>
<dbReference type="CDD" id="cd01559">
    <property type="entry name" value="ADCL_like"/>
    <property type="match status" value="1"/>
</dbReference>
<dbReference type="GO" id="GO:0008153">
    <property type="term" value="P:4-aminobenzoate biosynthetic process"/>
    <property type="evidence" value="ECO:0007669"/>
    <property type="project" value="TreeGrafter"/>
</dbReference>
<evidence type="ECO:0000256" key="8">
    <source>
        <dbReference type="ARBA" id="ARBA00035676"/>
    </source>
</evidence>
<dbReference type="InterPro" id="IPR050571">
    <property type="entry name" value="Class-IV_PLP-Dep_Aminotrnsfr"/>
</dbReference>
<sequence length="286" mass="32803">MNTLSSYMRYSLVNGQTLNQIATTDRGLLYGDGLFETLLLERQQLYLWSYHYQRLCEGCLRLGIAVPDESLLLDEMKQVISHAQTERSIIKLLITRGDGGRGYRAPTPHSATRIIQLFDTIQSIELVKQGIRARICNTTLGRNVKLAGIKHLNRLEQVLARSEWQHTDIHEGVMLDSEGYVVEGTMSNLFLVIDDVIVTPKLNECGVHGIIRRLLIEQQALLPLPMKIRHVHKQELYEANEIFFTNSLIGVWPVQQLENHRYAKVEIAGELSQKVQTWQHEFCMQL</sequence>
<evidence type="ECO:0000256" key="7">
    <source>
        <dbReference type="ARBA" id="ARBA00035633"/>
    </source>
</evidence>
<comment type="subunit">
    <text evidence="3">Homodimer.</text>
</comment>
<comment type="catalytic activity">
    <reaction evidence="9">
        <text>4-amino-4-deoxychorismate = 4-aminobenzoate + pyruvate + H(+)</text>
        <dbReference type="Rhea" id="RHEA:16201"/>
        <dbReference type="ChEBI" id="CHEBI:15361"/>
        <dbReference type="ChEBI" id="CHEBI:15378"/>
        <dbReference type="ChEBI" id="CHEBI:17836"/>
        <dbReference type="ChEBI" id="CHEBI:58406"/>
        <dbReference type="EC" id="4.1.3.38"/>
    </reaction>
</comment>
<dbReference type="FunFam" id="3.20.10.10:FF:000002">
    <property type="entry name" value="D-alanine aminotransferase"/>
    <property type="match status" value="1"/>
</dbReference>
<dbReference type="Gene3D" id="3.30.470.10">
    <property type="match status" value="1"/>
</dbReference>
<dbReference type="Gene3D" id="3.20.10.10">
    <property type="entry name" value="D-amino Acid Aminotransferase, subunit A, domain 2"/>
    <property type="match status" value="1"/>
</dbReference>
<comment type="similarity">
    <text evidence="2">Belongs to the class-IV pyridoxal-phosphate-dependent aminotransferase family.</text>
</comment>
<dbReference type="EC" id="4.1.3.38" evidence="8"/>
<evidence type="ECO:0000256" key="6">
    <source>
        <dbReference type="ARBA" id="ARBA00023239"/>
    </source>
</evidence>
<dbReference type="NCBIfam" id="NF004761">
    <property type="entry name" value="PRK06092.1"/>
    <property type="match status" value="1"/>
</dbReference>
<keyword evidence="4" id="KW-0663">Pyridoxal phosphate</keyword>
<reference evidence="10" key="1">
    <citation type="submission" date="2018-06" db="EMBL/GenBank/DDBJ databases">
        <authorList>
            <person name="Zhirakovskaya E."/>
        </authorList>
    </citation>
    <scope>NUCLEOTIDE SEQUENCE</scope>
</reference>
<dbReference type="InterPro" id="IPR017824">
    <property type="entry name" value="Aminodeoxychorismate_lyase_IV"/>
</dbReference>
<dbReference type="InterPro" id="IPR018300">
    <property type="entry name" value="Aminotrans_IV_CS"/>
</dbReference>
<organism evidence="10">
    <name type="scientific">hydrothermal vent metagenome</name>
    <dbReference type="NCBI Taxonomy" id="652676"/>
    <lineage>
        <taxon>unclassified sequences</taxon>
        <taxon>metagenomes</taxon>
        <taxon>ecological metagenomes</taxon>
    </lineage>
</organism>
<dbReference type="GO" id="GO:0030170">
    <property type="term" value="F:pyridoxal phosphate binding"/>
    <property type="evidence" value="ECO:0007669"/>
    <property type="project" value="InterPro"/>
</dbReference>
<comment type="pathway">
    <text evidence="7">Cofactor biosynthesis; tetrahydrofolate biosynthesis; 4-aminobenzoate from chorismate: step 2/2.</text>
</comment>
<gene>
    <name evidence="10" type="ORF">MNBD_GAMMA16-763</name>
</gene>
<dbReference type="PROSITE" id="PS00770">
    <property type="entry name" value="AA_TRANSFER_CLASS_4"/>
    <property type="match status" value="1"/>
</dbReference>
<comment type="cofactor">
    <cofactor evidence="1">
        <name>pyridoxal 5'-phosphate</name>
        <dbReference type="ChEBI" id="CHEBI:597326"/>
    </cofactor>
</comment>
<evidence type="ECO:0000256" key="3">
    <source>
        <dbReference type="ARBA" id="ARBA00011738"/>
    </source>
</evidence>
<dbReference type="NCBIfam" id="TIGR03461">
    <property type="entry name" value="pabC_Proteo"/>
    <property type="match status" value="1"/>
</dbReference>
<dbReference type="PANTHER" id="PTHR42743:SF2">
    <property type="entry name" value="AMINODEOXYCHORISMATE LYASE"/>
    <property type="match status" value="1"/>
</dbReference>
<dbReference type="InterPro" id="IPR001544">
    <property type="entry name" value="Aminotrans_IV"/>
</dbReference>
<evidence type="ECO:0000256" key="9">
    <source>
        <dbReference type="ARBA" id="ARBA00049529"/>
    </source>
</evidence>
<dbReference type="PANTHER" id="PTHR42743">
    <property type="entry name" value="AMINO-ACID AMINOTRANSFERASE"/>
    <property type="match status" value="1"/>
</dbReference>
<evidence type="ECO:0000313" key="10">
    <source>
        <dbReference type="EMBL" id="VAW84169.1"/>
    </source>
</evidence>
<name>A0A3B0ZD36_9ZZZZ</name>
<dbReference type="GO" id="GO:0005829">
    <property type="term" value="C:cytosol"/>
    <property type="evidence" value="ECO:0007669"/>
    <property type="project" value="TreeGrafter"/>
</dbReference>
<dbReference type="GO" id="GO:0046656">
    <property type="term" value="P:folic acid biosynthetic process"/>
    <property type="evidence" value="ECO:0007669"/>
    <property type="project" value="UniProtKB-KW"/>
</dbReference>
<dbReference type="InterPro" id="IPR043132">
    <property type="entry name" value="BCAT-like_C"/>
</dbReference>
<evidence type="ECO:0000256" key="5">
    <source>
        <dbReference type="ARBA" id="ARBA00022909"/>
    </source>
</evidence>